<feature type="domain" description="SnoaL-like" evidence="1">
    <location>
        <begin position="58"/>
        <end position="191"/>
    </location>
</feature>
<accession>A0A7W6RQD5</accession>
<dbReference type="SUPFAM" id="SSF54427">
    <property type="entry name" value="NTF2-like"/>
    <property type="match status" value="1"/>
</dbReference>
<dbReference type="Gene3D" id="3.10.450.50">
    <property type="match status" value="1"/>
</dbReference>
<dbReference type="AlphaFoldDB" id="A0A7W6RQD5"/>
<dbReference type="InterPro" id="IPR032710">
    <property type="entry name" value="NTF2-like_dom_sf"/>
</dbReference>
<dbReference type="EMBL" id="JACIGM010000010">
    <property type="protein sequence ID" value="MBB4276731.1"/>
    <property type="molecule type" value="Genomic_DNA"/>
</dbReference>
<organism evidence="2 3">
    <name type="scientific">Rhizobium mongolense</name>
    <dbReference type="NCBI Taxonomy" id="57676"/>
    <lineage>
        <taxon>Bacteria</taxon>
        <taxon>Pseudomonadati</taxon>
        <taxon>Pseudomonadota</taxon>
        <taxon>Alphaproteobacteria</taxon>
        <taxon>Hyphomicrobiales</taxon>
        <taxon>Rhizobiaceae</taxon>
        <taxon>Rhizobium/Agrobacterium group</taxon>
        <taxon>Rhizobium</taxon>
    </lineage>
</organism>
<proteinExistence type="predicted"/>
<name>A0A7W6RQD5_9HYPH</name>
<comment type="caution">
    <text evidence="2">The sequence shown here is derived from an EMBL/GenBank/DDBJ whole genome shotgun (WGS) entry which is preliminary data.</text>
</comment>
<gene>
    <name evidence="2" type="ORF">GGE12_004528</name>
</gene>
<dbReference type="RefSeq" id="WP_183927450.1">
    <property type="nucleotide sequence ID" value="NZ_JACIGM010000010.1"/>
</dbReference>
<sequence>MAILRKEKWATNIPAAFMLAAAAAIWLISDRPALAVDPVCDDPTARNWKYPITNPEPAERQAIMDLIHRYYWALDEKNASAIVEMFTRDAEYQVCSGGGGLKREKSDDPEQLENYFKGLFLKLDDAQSRVRHFESNTLLNIVDPNAPETVEAKSAMLAVIQRADNEVPTLDYAAVLRAVFVKENGAWKFKMLTLITDEPKVMTRAR</sequence>
<dbReference type="CDD" id="cd00531">
    <property type="entry name" value="NTF2_like"/>
    <property type="match status" value="1"/>
</dbReference>
<dbReference type="Pfam" id="PF13577">
    <property type="entry name" value="SnoaL_4"/>
    <property type="match status" value="1"/>
</dbReference>
<reference evidence="2 3" key="1">
    <citation type="submission" date="2020-08" db="EMBL/GenBank/DDBJ databases">
        <title>Genomic Encyclopedia of Type Strains, Phase IV (KMG-V): Genome sequencing to study the core and pangenomes of soil and plant-associated prokaryotes.</title>
        <authorList>
            <person name="Whitman W."/>
        </authorList>
    </citation>
    <scope>NUCLEOTIDE SEQUENCE [LARGE SCALE GENOMIC DNA]</scope>
    <source>
        <strain evidence="2 3">SEMIA 402</strain>
    </source>
</reference>
<evidence type="ECO:0000313" key="2">
    <source>
        <dbReference type="EMBL" id="MBB4276731.1"/>
    </source>
</evidence>
<protein>
    <recommendedName>
        <fullName evidence="1">SnoaL-like domain-containing protein</fullName>
    </recommendedName>
</protein>
<dbReference type="Proteomes" id="UP000533641">
    <property type="component" value="Unassembled WGS sequence"/>
</dbReference>
<dbReference type="InterPro" id="IPR037401">
    <property type="entry name" value="SnoaL-like"/>
</dbReference>
<evidence type="ECO:0000259" key="1">
    <source>
        <dbReference type="Pfam" id="PF13577"/>
    </source>
</evidence>
<evidence type="ECO:0000313" key="3">
    <source>
        <dbReference type="Proteomes" id="UP000533641"/>
    </source>
</evidence>